<dbReference type="SUPFAM" id="SSF53474">
    <property type="entry name" value="alpha/beta-Hydrolases"/>
    <property type="match status" value="1"/>
</dbReference>
<name>A0A162XIB2_DIDRA</name>
<dbReference type="OrthoDB" id="446723at2759"/>
<dbReference type="EMBL" id="JYNV01000290">
    <property type="protein sequence ID" value="KZM19562.1"/>
    <property type="molecule type" value="Genomic_DNA"/>
</dbReference>
<dbReference type="STRING" id="5454.A0A162XIB2"/>
<dbReference type="InterPro" id="IPR000073">
    <property type="entry name" value="AB_hydrolase_1"/>
</dbReference>
<accession>A0A162XIB2</accession>
<dbReference type="AlphaFoldDB" id="A0A162XIB2"/>
<dbReference type="PANTHER" id="PTHR12277:SF81">
    <property type="entry name" value="PROTEIN ABHD13"/>
    <property type="match status" value="1"/>
</dbReference>
<proteinExistence type="predicted"/>
<comment type="caution">
    <text evidence="1">The sequence shown here is derived from an EMBL/GenBank/DDBJ whole genome shotgun (WGS) entry which is preliminary data.</text>
</comment>
<organism evidence="1 2">
    <name type="scientific">Didymella rabiei</name>
    <name type="common">Chickpea ascochyta blight fungus</name>
    <name type="synonym">Mycosphaerella rabiei</name>
    <dbReference type="NCBI Taxonomy" id="5454"/>
    <lineage>
        <taxon>Eukaryota</taxon>
        <taxon>Fungi</taxon>
        <taxon>Dikarya</taxon>
        <taxon>Ascomycota</taxon>
        <taxon>Pezizomycotina</taxon>
        <taxon>Dothideomycetes</taxon>
        <taxon>Pleosporomycetidae</taxon>
        <taxon>Pleosporales</taxon>
        <taxon>Pleosporineae</taxon>
        <taxon>Didymellaceae</taxon>
        <taxon>Ascochyta</taxon>
    </lineage>
</organism>
<dbReference type="Proteomes" id="UP000076837">
    <property type="component" value="Unassembled WGS sequence"/>
</dbReference>
<dbReference type="InterPro" id="IPR029058">
    <property type="entry name" value="AB_hydrolase_fold"/>
</dbReference>
<reference evidence="1 2" key="1">
    <citation type="journal article" date="2016" name="Sci. Rep.">
        <title>Draft genome sequencing and secretome analysis of fungal phytopathogen Ascochyta rabiei provides insight into the necrotrophic effector repertoire.</title>
        <authorList>
            <person name="Verma S."/>
            <person name="Gazara R.K."/>
            <person name="Nizam S."/>
            <person name="Parween S."/>
            <person name="Chattopadhyay D."/>
            <person name="Verma P.K."/>
        </authorList>
    </citation>
    <scope>NUCLEOTIDE SEQUENCE [LARGE SCALE GENOMIC DNA]</scope>
    <source>
        <strain evidence="1 2">ArDII</strain>
    </source>
</reference>
<evidence type="ECO:0000313" key="1">
    <source>
        <dbReference type="EMBL" id="KZM19562.1"/>
    </source>
</evidence>
<gene>
    <name evidence="1" type="ORF">ST47_g9136</name>
</gene>
<dbReference type="Gene3D" id="3.40.50.1820">
    <property type="entry name" value="alpha/beta hydrolase"/>
    <property type="match status" value="1"/>
</dbReference>
<protein>
    <submittedName>
        <fullName evidence="1">Uncharacterized protein</fullName>
    </submittedName>
</protein>
<dbReference type="Pfam" id="PF12697">
    <property type="entry name" value="Abhydrolase_6"/>
    <property type="match status" value="1"/>
</dbReference>
<evidence type="ECO:0000313" key="2">
    <source>
        <dbReference type="Proteomes" id="UP000076837"/>
    </source>
</evidence>
<dbReference type="PANTHER" id="PTHR12277">
    <property type="entry name" value="ALPHA/BETA HYDROLASE DOMAIN-CONTAINING PROTEIN"/>
    <property type="match status" value="1"/>
</dbReference>
<keyword evidence="2" id="KW-1185">Reference proteome</keyword>
<sequence length="447" mass="49645">MPALKPIFVKAYWTLAGLGIIWATFLILLINPTVQRHALYAHKLNTNLWHNVSNPEEFGFASQSSHAATLELHVLTNPQEGQVQPFWLDTTDGEKLFCWHVLPLDVYLQNEDQLVVGTTTGEVVDELKGTAGEKLLRNDAEARVVVNFHGNAGHLAQGWRPSTYRSISGIPHTHLLTCDYRGFGLSTLNNPPHLPTETGLITDAVSLLSYVETDLKHPSTRTVLLGQSLGTAVTAASALYFTDPSSSHLPSDLTHVSPLPKSHTGFAGIVLVAPFQDLATLLETYKIGGFIPVLRPLRGYRRIANFLLGRIVDHWRTLPRLRALLSLTAAAKTPLRLTLLHARNDQDIDFRQSEALFQPLQSTMLAEEGVSAREERRSIHGSARVKRGAFAYKKVEDARGERLLELEVVRFGGHNEVLGWTQVSLAVRRAWEAVERRAERVVGLDVE</sequence>